<dbReference type="RefSeq" id="WP_260792613.1">
    <property type="nucleotide sequence ID" value="NZ_CP093313.1"/>
</dbReference>
<evidence type="ECO:0008006" key="4">
    <source>
        <dbReference type="Google" id="ProtNLM"/>
    </source>
</evidence>
<dbReference type="InterPro" id="IPR011048">
    <property type="entry name" value="Haem_d1_sf"/>
</dbReference>
<gene>
    <name evidence="2" type="ORF">MOP44_22250</name>
</gene>
<dbReference type="KEGG" id="orp:MOP44_22250"/>
<accession>A0A9J7BKV6</accession>
<dbReference type="Proteomes" id="UP001059380">
    <property type="component" value="Chromosome"/>
</dbReference>
<dbReference type="SUPFAM" id="SSF51004">
    <property type="entry name" value="C-terminal (heme d1) domain of cytochrome cd1-nitrite reductase"/>
    <property type="match status" value="1"/>
</dbReference>
<evidence type="ECO:0000313" key="3">
    <source>
        <dbReference type="Proteomes" id="UP001059380"/>
    </source>
</evidence>
<feature type="signal peptide" evidence="1">
    <location>
        <begin position="1"/>
        <end position="21"/>
    </location>
</feature>
<keyword evidence="3" id="KW-1185">Reference proteome</keyword>
<evidence type="ECO:0000313" key="2">
    <source>
        <dbReference type="EMBL" id="UWZ83279.1"/>
    </source>
</evidence>
<keyword evidence="1" id="KW-0732">Signal</keyword>
<name>A0A9J7BKV6_9BACT</name>
<protein>
    <recommendedName>
        <fullName evidence="4">Lipoprotein</fullName>
    </recommendedName>
</protein>
<feature type="chain" id="PRO_5039916192" description="Lipoprotein" evidence="1">
    <location>
        <begin position="22"/>
        <end position="481"/>
    </location>
</feature>
<sequence length="481" mass="50435">MKKSSLWLSAATALVVSVVLAGCGETTYFAGRQLPPSQLTNRVMVAIQNPGSVTRGALEILDGFYDVRFKYNNNTSTFSVSGYSGALPVTIQNMPEEQLGAVYGSGDGSLGLVDYQKETATGNQSGLNGISSSVFITRNKAFVFAANQQATVLTVVDKSSNGTYALSLPGVYRVSVNPGGTVAMAFVQNSNYAYYPIKLNASQTLAYSGGPSTWPKAAVDCEPQNAPGWCLFQAQSPDSVDGTGTAYGKPLVFDRPVKALFSNDGGTAYVLSCGRECGGASAGYTPIPTGAMIFAPNQQSGKLPTTATLKTYSIPGGASNALIDSSTMYVVGQQLQPDGLFAGRLTVVDLTNNTAGSPISISDGAPGALSRMIESDDNTLWIGMINCSNGERFKTGQDYGCLTMFDTASKTVKLIEPFHGDATGIASVTGLHKIYTAEGGQVYIYSTTDGIAKNNQYVTVTGTAYDVAYMDGLSDANNTVY</sequence>
<organism evidence="2 3">
    <name type="scientific">Occallatibacter riparius</name>
    <dbReference type="NCBI Taxonomy" id="1002689"/>
    <lineage>
        <taxon>Bacteria</taxon>
        <taxon>Pseudomonadati</taxon>
        <taxon>Acidobacteriota</taxon>
        <taxon>Terriglobia</taxon>
        <taxon>Terriglobales</taxon>
        <taxon>Acidobacteriaceae</taxon>
        <taxon>Occallatibacter</taxon>
    </lineage>
</organism>
<dbReference type="EMBL" id="CP093313">
    <property type="protein sequence ID" value="UWZ83279.1"/>
    <property type="molecule type" value="Genomic_DNA"/>
</dbReference>
<proteinExistence type="predicted"/>
<dbReference type="PROSITE" id="PS51257">
    <property type="entry name" value="PROKAR_LIPOPROTEIN"/>
    <property type="match status" value="1"/>
</dbReference>
<dbReference type="AlphaFoldDB" id="A0A9J7BKV6"/>
<reference evidence="2" key="1">
    <citation type="submission" date="2021-04" db="EMBL/GenBank/DDBJ databases">
        <title>Phylogenetic analysis of Acidobacteriaceae.</title>
        <authorList>
            <person name="Qiu L."/>
            <person name="Zhang Q."/>
        </authorList>
    </citation>
    <scope>NUCLEOTIDE SEQUENCE</scope>
    <source>
        <strain evidence="2">DSM 25168</strain>
    </source>
</reference>
<evidence type="ECO:0000256" key="1">
    <source>
        <dbReference type="SAM" id="SignalP"/>
    </source>
</evidence>